<dbReference type="EMBL" id="ML986486">
    <property type="protein sequence ID" value="KAF2279463.1"/>
    <property type="molecule type" value="Genomic_DNA"/>
</dbReference>
<sequence length="75" mass="8555">MCYYHAYQHHCGHTEMIFQQFCSPAQMLQQRCPRSNPGIILTTVKLEYACASCPSSKVGILHIKTQPNQADNEQK</sequence>
<dbReference type="Proteomes" id="UP000800097">
    <property type="component" value="Unassembled WGS sequence"/>
</dbReference>
<gene>
    <name evidence="1" type="ORF">EI97DRAFT_370336</name>
</gene>
<dbReference type="RefSeq" id="XP_033657002.1">
    <property type="nucleotide sequence ID" value="XM_033795225.1"/>
</dbReference>
<keyword evidence="2" id="KW-1185">Reference proteome</keyword>
<evidence type="ECO:0000313" key="1">
    <source>
        <dbReference type="EMBL" id="KAF2279463.1"/>
    </source>
</evidence>
<organism evidence="1 2">
    <name type="scientific">Westerdykella ornata</name>
    <dbReference type="NCBI Taxonomy" id="318751"/>
    <lineage>
        <taxon>Eukaryota</taxon>
        <taxon>Fungi</taxon>
        <taxon>Dikarya</taxon>
        <taxon>Ascomycota</taxon>
        <taxon>Pezizomycotina</taxon>
        <taxon>Dothideomycetes</taxon>
        <taxon>Pleosporomycetidae</taxon>
        <taxon>Pleosporales</taxon>
        <taxon>Sporormiaceae</taxon>
        <taxon>Westerdykella</taxon>
    </lineage>
</organism>
<proteinExistence type="predicted"/>
<dbReference type="OrthoDB" id="3699805at2759"/>
<dbReference type="AlphaFoldDB" id="A0A6A6JTM8"/>
<reference evidence="1" key="1">
    <citation type="journal article" date="2020" name="Stud. Mycol.">
        <title>101 Dothideomycetes genomes: a test case for predicting lifestyles and emergence of pathogens.</title>
        <authorList>
            <person name="Haridas S."/>
            <person name="Albert R."/>
            <person name="Binder M."/>
            <person name="Bloem J."/>
            <person name="Labutti K."/>
            <person name="Salamov A."/>
            <person name="Andreopoulos B."/>
            <person name="Baker S."/>
            <person name="Barry K."/>
            <person name="Bills G."/>
            <person name="Bluhm B."/>
            <person name="Cannon C."/>
            <person name="Castanera R."/>
            <person name="Culley D."/>
            <person name="Daum C."/>
            <person name="Ezra D."/>
            <person name="Gonzalez J."/>
            <person name="Henrissat B."/>
            <person name="Kuo A."/>
            <person name="Liang C."/>
            <person name="Lipzen A."/>
            <person name="Lutzoni F."/>
            <person name="Magnuson J."/>
            <person name="Mondo S."/>
            <person name="Nolan M."/>
            <person name="Ohm R."/>
            <person name="Pangilinan J."/>
            <person name="Park H.-J."/>
            <person name="Ramirez L."/>
            <person name="Alfaro M."/>
            <person name="Sun H."/>
            <person name="Tritt A."/>
            <person name="Yoshinaga Y."/>
            <person name="Zwiers L.-H."/>
            <person name="Turgeon B."/>
            <person name="Goodwin S."/>
            <person name="Spatafora J."/>
            <person name="Crous P."/>
            <person name="Grigoriev I."/>
        </authorList>
    </citation>
    <scope>NUCLEOTIDE SEQUENCE</scope>
    <source>
        <strain evidence="1">CBS 379.55</strain>
    </source>
</reference>
<dbReference type="GeneID" id="54548400"/>
<protein>
    <submittedName>
        <fullName evidence="1">Uncharacterized protein</fullName>
    </submittedName>
</protein>
<name>A0A6A6JTM8_WESOR</name>
<evidence type="ECO:0000313" key="2">
    <source>
        <dbReference type="Proteomes" id="UP000800097"/>
    </source>
</evidence>
<accession>A0A6A6JTM8</accession>